<protein>
    <submittedName>
        <fullName evidence="1">YecA family protein</fullName>
    </submittedName>
</protein>
<dbReference type="RefSeq" id="WP_340237860.1">
    <property type="nucleotide sequence ID" value="NZ_JBBEWC010000008.1"/>
</dbReference>
<name>A0ABW5JB46_9BACT</name>
<sequence length="283" mass="32745">MFVFQIIEGDGATLKFKIESGKLKGNVLRSFDIEPCLDLTCTCGNIYFKDEEEQQFVLDTDEHRLVKLVDEETISSEDDEFIAALENEILDSDWSELEEFYKSFKGVASELVEPEEIELEFEDYEDILNGDRMVGYFEVLPWSIDVSIEVDEETYMIVDFYCVLPGCDCTDMVLYLSRDLEQDPELQLFFNYETKEIEIGEINTKALPNTKIIRELTHNQFEHFQGIFANRHQKLTKFFADFLVRNNITPKVKQLPITKEITIGRNDPCSCGSGKKYKKCCGA</sequence>
<keyword evidence="2" id="KW-1185">Reference proteome</keyword>
<accession>A0ABW5JB46</accession>
<evidence type="ECO:0000313" key="1">
    <source>
        <dbReference type="EMBL" id="MFD2522765.1"/>
    </source>
</evidence>
<comment type="caution">
    <text evidence="1">The sequence shown here is derived from an EMBL/GenBank/DDBJ whole genome shotgun (WGS) entry which is preliminary data.</text>
</comment>
<proteinExistence type="predicted"/>
<gene>
    <name evidence="1" type="ORF">ACFSR2_17835</name>
</gene>
<dbReference type="SUPFAM" id="SSF103642">
    <property type="entry name" value="Sec-C motif"/>
    <property type="match status" value="1"/>
</dbReference>
<evidence type="ECO:0000313" key="2">
    <source>
        <dbReference type="Proteomes" id="UP001597510"/>
    </source>
</evidence>
<dbReference type="Gene3D" id="3.10.450.50">
    <property type="match status" value="1"/>
</dbReference>
<dbReference type="InterPro" id="IPR004027">
    <property type="entry name" value="SEC_C_motif"/>
</dbReference>
<dbReference type="Proteomes" id="UP001597510">
    <property type="component" value="Unassembled WGS sequence"/>
</dbReference>
<organism evidence="1 2">
    <name type="scientific">Emticicia soli</name>
    <dbReference type="NCBI Taxonomy" id="2027878"/>
    <lineage>
        <taxon>Bacteria</taxon>
        <taxon>Pseudomonadati</taxon>
        <taxon>Bacteroidota</taxon>
        <taxon>Cytophagia</taxon>
        <taxon>Cytophagales</taxon>
        <taxon>Leadbetterellaceae</taxon>
        <taxon>Emticicia</taxon>
    </lineage>
</organism>
<reference evidence="2" key="1">
    <citation type="journal article" date="2019" name="Int. J. Syst. Evol. Microbiol.">
        <title>The Global Catalogue of Microorganisms (GCM) 10K type strain sequencing project: providing services to taxonomists for standard genome sequencing and annotation.</title>
        <authorList>
            <consortium name="The Broad Institute Genomics Platform"/>
            <consortium name="The Broad Institute Genome Sequencing Center for Infectious Disease"/>
            <person name="Wu L."/>
            <person name="Ma J."/>
        </authorList>
    </citation>
    <scope>NUCLEOTIDE SEQUENCE [LARGE SCALE GENOMIC DNA]</scope>
    <source>
        <strain evidence="2">KCTC 52344</strain>
    </source>
</reference>
<dbReference type="EMBL" id="JBHULC010000021">
    <property type="protein sequence ID" value="MFD2522765.1"/>
    <property type="molecule type" value="Genomic_DNA"/>
</dbReference>
<dbReference type="Pfam" id="PF02810">
    <property type="entry name" value="SEC-C"/>
    <property type="match status" value="1"/>
</dbReference>